<sequence>MEFNENDALSIQKVQDLFQDNSIKNELAVILAYFQCITETILQIEKSGTNLRETISLVKNVEIRLSEGGIGIEFANLN</sequence>
<comment type="caution">
    <text evidence="1">The sequence shown here is derived from an EMBL/GenBank/DDBJ whole genome shotgun (WGS) entry which is preliminary data.</text>
</comment>
<proteinExistence type="predicted"/>
<dbReference type="EMBL" id="CARXXK010000001">
    <property type="protein sequence ID" value="CAI6347009.1"/>
    <property type="molecule type" value="Genomic_DNA"/>
</dbReference>
<evidence type="ECO:0000313" key="1">
    <source>
        <dbReference type="EMBL" id="CAI6347009.1"/>
    </source>
</evidence>
<reference evidence="1 2" key="1">
    <citation type="submission" date="2023-01" db="EMBL/GenBank/DDBJ databases">
        <authorList>
            <person name="Whitehead M."/>
        </authorList>
    </citation>
    <scope>NUCLEOTIDE SEQUENCE [LARGE SCALE GENOMIC DNA]</scope>
</reference>
<protein>
    <submittedName>
        <fullName evidence="1">Uncharacterized protein</fullName>
    </submittedName>
</protein>
<organism evidence="1 2">
    <name type="scientific">Macrosiphum euphorbiae</name>
    <name type="common">potato aphid</name>
    <dbReference type="NCBI Taxonomy" id="13131"/>
    <lineage>
        <taxon>Eukaryota</taxon>
        <taxon>Metazoa</taxon>
        <taxon>Ecdysozoa</taxon>
        <taxon>Arthropoda</taxon>
        <taxon>Hexapoda</taxon>
        <taxon>Insecta</taxon>
        <taxon>Pterygota</taxon>
        <taxon>Neoptera</taxon>
        <taxon>Paraneoptera</taxon>
        <taxon>Hemiptera</taxon>
        <taxon>Sternorrhyncha</taxon>
        <taxon>Aphidomorpha</taxon>
        <taxon>Aphidoidea</taxon>
        <taxon>Aphididae</taxon>
        <taxon>Macrosiphini</taxon>
        <taxon>Macrosiphum</taxon>
    </lineage>
</organism>
<dbReference type="Proteomes" id="UP001160148">
    <property type="component" value="Unassembled WGS sequence"/>
</dbReference>
<keyword evidence="2" id="KW-1185">Reference proteome</keyword>
<dbReference type="AlphaFoldDB" id="A0AAV0VS62"/>
<name>A0AAV0VS62_9HEMI</name>
<accession>A0AAV0VS62</accession>
<evidence type="ECO:0000313" key="2">
    <source>
        <dbReference type="Proteomes" id="UP001160148"/>
    </source>
</evidence>
<gene>
    <name evidence="1" type="ORF">MEUPH1_LOCUS3846</name>
</gene>